<dbReference type="SUPFAM" id="SSF48452">
    <property type="entry name" value="TPR-like"/>
    <property type="match status" value="1"/>
</dbReference>
<dbReference type="Proteomes" id="UP000683360">
    <property type="component" value="Unassembled WGS sequence"/>
</dbReference>
<sequence>MISEDFHETTRSLCDITLYTVIEGMRRYSYKSLNTTISVLLFTLINHCKSELSRCIFKLTFASLYQQLLFALTHVNNPNNKQRYKFYRHDLSQLLVGVRSDAVSGWLILASFFYGRKKYLTSIDIINFTLSKYVDKSSLSKISLKQTDTLKLISLLPSPCIDFHNIDTINSVTPMELKYPHDFSIMISSIPFAHFLNFLCCYHLHDLKSTRHCMNKLLETVSEYCHSRVQKQIAIAYDFILLGIAFQMLGETYLARKYFRIAAQHDPDNLTFAAFKLCQFC</sequence>
<keyword evidence="2" id="KW-1185">Reference proteome</keyword>
<dbReference type="AlphaFoldDB" id="A0A8S3RV61"/>
<organism evidence="1 2">
    <name type="scientific">Mytilus edulis</name>
    <name type="common">Blue mussel</name>
    <dbReference type="NCBI Taxonomy" id="6550"/>
    <lineage>
        <taxon>Eukaryota</taxon>
        <taxon>Metazoa</taxon>
        <taxon>Spiralia</taxon>
        <taxon>Lophotrochozoa</taxon>
        <taxon>Mollusca</taxon>
        <taxon>Bivalvia</taxon>
        <taxon>Autobranchia</taxon>
        <taxon>Pteriomorphia</taxon>
        <taxon>Mytilida</taxon>
        <taxon>Mytiloidea</taxon>
        <taxon>Mytilidae</taxon>
        <taxon>Mytilinae</taxon>
        <taxon>Mytilus</taxon>
    </lineage>
</organism>
<dbReference type="InterPro" id="IPR011990">
    <property type="entry name" value="TPR-like_helical_dom_sf"/>
</dbReference>
<reference evidence="1" key="1">
    <citation type="submission" date="2021-03" db="EMBL/GenBank/DDBJ databases">
        <authorList>
            <person name="Bekaert M."/>
        </authorList>
    </citation>
    <scope>NUCLEOTIDE SEQUENCE</scope>
</reference>
<dbReference type="OrthoDB" id="10509923at2759"/>
<comment type="caution">
    <text evidence="1">The sequence shown here is derived from an EMBL/GenBank/DDBJ whole genome shotgun (WGS) entry which is preliminary data.</text>
</comment>
<dbReference type="EMBL" id="CAJPWZ010001289">
    <property type="protein sequence ID" value="CAG2212113.1"/>
    <property type="molecule type" value="Genomic_DNA"/>
</dbReference>
<name>A0A8S3RV61_MYTED</name>
<accession>A0A8S3RV61</accession>
<evidence type="ECO:0000313" key="2">
    <source>
        <dbReference type="Proteomes" id="UP000683360"/>
    </source>
</evidence>
<proteinExistence type="predicted"/>
<protein>
    <submittedName>
        <fullName evidence="1">Uncharacterized protein</fullName>
    </submittedName>
</protein>
<gene>
    <name evidence="1" type="ORF">MEDL_26097</name>
</gene>
<evidence type="ECO:0000313" key="1">
    <source>
        <dbReference type="EMBL" id="CAG2212113.1"/>
    </source>
</evidence>